<evidence type="ECO:0000256" key="8">
    <source>
        <dbReference type="ARBA" id="ARBA00023212"/>
    </source>
</evidence>
<evidence type="ECO:0000313" key="13">
    <source>
        <dbReference type="Proteomes" id="UP000509704"/>
    </source>
</evidence>
<feature type="compositionally biased region" description="Low complexity" evidence="11">
    <location>
        <begin position="183"/>
        <end position="196"/>
    </location>
</feature>
<organism evidence="12 13">
    <name type="scientific">Zygotorulaspora mrakii</name>
    <name type="common">Zygosaccharomyces mrakii</name>
    <dbReference type="NCBI Taxonomy" id="42260"/>
    <lineage>
        <taxon>Eukaryota</taxon>
        <taxon>Fungi</taxon>
        <taxon>Dikarya</taxon>
        <taxon>Ascomycota</taxon>
        <taxon>Saccharomycotina</taxon>
        <taxon>Saccharomycetes</taxon>
        <taxon>Saccharomycetales</taxon>
        <taxon>Saccharomycetaceae</taxon>
        <taxon>Zygotorulaspora</taxon>
    </lineage>
</organism>
<evidence type="ECO:0000256" key="4">
    <source>
        <dbReference type="ARBA" id="ARBA00006867"/>
    </source>
</evidence>
<feature type="compositionally biased region" description="Polar residues" evidence="11">
    <location>
        <begin position="277"/>
        <end position="286"/>
    </location>
</feature>
<evidence type="ECO:0000313" key="12">
    <source>
        <dbReference type="EMBL" id="QLG74472.1"/>
    </source>
</evidence>
<feature type="coiled-coil region" evidence="10">
    <location>
        <begin position="62"/>
        <end position="89"/>
    </location>
</feature>
<feature type="region of interest" description="Disordered" evidence="11">
    <location>
        <begin position="344"/>
        <end position="366"/>
    </location>
</feature>
<dbReference type="Pfam" id="PF11544">
    <property type="entry name" value="Spc42p"/>
    <property type="match status" value="1"/>
</dbReference>
<feature type="region of interest" description="Disordered" evidence="11">
    <location>
        <begin position="172"/>
        <end position="221"/>
    </location>
</feature>
<gene>
    <name evidence="12" type="ORF">HG535_0G03550</name>
</gene>
<dbReference type="GO" id="GO:0005634">
    <property type="term" value="C:nucleus"/>
    <property type="evidence" value="ECO:0007669"/>
    <property type="project" value="UniProtKB-SubCell"/>
</dbReference>
<keyword evidence="13" id="KW-1185">Reference proteome</keyword>
<dbReference type="InterPro" id="IPR021611">
    <property type="entry name" value="Spc42"/>
</dbReference>
<dbReference type="OrthoDB" id="4061426at2759"/>
<dbReference type="EMBL" id="CP058610">
    <property type="protein sequence ID" value="QLG74472.1"/>
    <property type="molecule type" value="Genomic_DNA"/>
</dbReference>
<evidence type="ECO:0000256" key="9">
    <source>
        <dbReference type="ARBA" id="ARBA00023242"/>
    </source>
</evidence>
<keyword evidence="6" id="KW-0963">Cytoplasm</keyword>
<evidence type="ECO:0000256" key="5">
    <source>
        <dbReference type="ARBA" id="ARBA00019821"/>
    </source>
</evidence>
<feature type="region of interest" description="Disordered" evidence="11">
    <location>
        <begin position="1"/>
        <end position="31"/>
    </location>
</feature>
<evidence type="ECO:0000256" key="10">
    <source>
        <dbReference type="SAM" id="Coils"/>
    </source>
</evidence>
<dbReference type="GO" id="GO:0005816">
    <property type="term" value="C:spindle pole body"/>
    <property type="evidence" value="ECO:0007669"/>
    <property type="project" value="UniProtKB-SubCell"/>
</dbReference>
<evidence type="ECO:0000256" key="3">
    <source>
        <dbReference type="ARBA" id="ARBA00004317"/>
    </source>
</evidence>
<dbReference type="AlphaFoldDB" id="A0A7H9B9S1"/>
<feature type="compositionally biased region" description="Low complexity" evidence="11">
    <location>
        <begin position="287"/>
        <end position="308"/>
    </location>
</feature>
<evidence type="ECO:0000256" key="11">
    <source>
        <dbReference type="SAM" id="MobiDB-lite"/>
    </source>
</evidence>
<feature type="compositionally biased region" description="Low complexity" evidence="11">
    <location>
        <begin position="114"/>
        <end position="123"/>
    </location>
</feature>
<keyword evidence="9" id="KW-0539">Nucleus</keyword>
<dbReference type="KEGG" id="zmk:HG535_0G03550"/>
<comment type="similarity">
    <text evidence="4">Belongs to the SPC42 family.</text>
</comment>
<proteinExistence type="inferred from homology"/>
<dbReference type="RefSeq" id="XP_037146197.1">
    <property type="nucleotide sequence ID" value="XM_037290302.1"/>
</dbReference>
<dbReference type="Proteomes" id="UP000509704">
    <property type="component" value="Chromosome 7"/>
</dbReference>
<evidence type="ECO:0000256" key="7">
    <source>
        <dbReference type="ARBA" id="ARBA00023054"/>
    </source>
</evidence>
<evidence type="ECO:0000256" key="1">
    <source>
        <dbReference type="ARBA" id="ARBA00003620"/>
    </source>
</evidence>
<evidence type="ECO:0000256" key="2">
    <source>
        <dbReference type="ARBA" id="ARBA00004123"/>
    </source>
</evidence>
<feature type="region of interest" description="Disordered" evidence="11">
    <location>
        <begin position="277"/>
        <end position="313"/>
    </location>
</feature>
<feature type="compositionally biased region" description="Polar residues" evidence="11">
    <location>
        <begin position="348"/>
        <end position="366"/>
    </location>
</feature>
<evidence type="ECO:0000256" key="6">
    <source>
        <dbReference type="ARBA" id="ARBA00022490"/>
    </source>
</evidence>
<feature type="region of interest" description="Disordered" evidence="11">
    <location>
        <begin position="110"/>
        <end position="129"/>
    </location>
</feature>
<name>A0A7H9B9S1_ZYGMR</name>
<keyword evidence="8" id="KW-0206">Cytoskeleton</keyword>
<dbReference type="GeneID" id="59238255"/>
<keyword evidence="7 10" id="KW-0175">Coiled coil</keyword>
<protein>
    <recommendedName>
        <fullName evidence="5">Spindle pole body component SPC42</fullName>
    </recommendedName>
</protein>
<reference evidence="12 13" key="1">
    <citation type="submission" date="2020-07" db="EMBL/GenBank/DDBJ databases">
        <title>The yeast mating-type switching endonuclease HO is a domesticated member of an unorthodox homing genetic element family.</title>
        <authorList>
            <person name="Coughlan A.Y."/>
            <person name="Lombardi L."/>
            <person name="Braun-Galleani S."/>
            <person name="Martos A.R."/>
            <person name="Galeote V."/>
            <person name="Bigey F."/>
            <person name="Dequin S."/>
            <person name="Byrne K.P."/>
            <person name="Wolfe K.H."/>
        </authorList>
    </citation>
    <scope>NUCLEOTIDE SEQUENCE [LARGE SCALE GENOMIC DNA]</scope>
    <source>
        <strain evidence="12 13">NRRL Y-6702</strain>
    </source>
</reference>
<sequence>MNISPTPRRYTSRATNGVGRNSNGLSSDNNDDQAYIYSDALHGSYNGERIIPEEYKLNSQMINRLIKQNKELISKLDSKQEEIDRLNVLVGSLRGKLIKYTEMNKKLQNGMGISSSRSSSEGVSENEKDYIQVPKRRNNNDPINKENMITPNDDRITALSAKLDKLTSLVLENGSLSPPPHISSASQRAPSAPSSANLYDRFDTSEKPKRRTISLSSPSEEDIMCHESIELKQMEDQIDSLKRKLLIKRENELRKISLNQELLELMDKLSMQSPTEINTSINTNNASGLRGSHSHLHSQANSSSNPSSGMDAQHCAECHNTAVNQQSRPANMGLKTDIPIVNPLETPTPLQRKTQQVQQDSINRIW</sequence>
<accession>A0A7H9B9S1</accession>
<comment type="subcellular location">
    <subcellularLocation>
        <location evidence="3">Cytoplasm</location>
        <location evidence="3">Cytoskeleton</location>
        <location evidence="3">Microtubule organizing center</location>
        <location evidence="3">Spindle pole body</location>
    </subcellularLocation>
    <subcellularLocation>
        <location evidence="2">Nucleus</location>
    </subcellularLocation>
</comment>
<dbReference type="Gene3D" id="1.20.5.1180">
    <property type="entry name" value="Geminin coiled-coil domain"/>
    <property type="match status" value="1"/>
</dbReference>
<comment type="function">
    <text evidence="1">Forms a polymeric layer at the periphery of the spindle pole body (SPB) central plaque which has an essential function during SPB duplication and may facilitate attachment of the SPB to the nuclear membrane.</text>
</comment>